<evidence type="ECO:0000313" key="1">
    <source>
        <dbReference type="EMBL" id="KAF8378578.1"/>
    </source>
</evidence>
<dbReference type="InterPro" id="IPR006912">
    <property type="entry name" value="Harbinger_derived_prot"/>
</dbReference>
<evidence type="ECO:0000313" key="2">
    <source>
        <dbReference type="Proteomes" id="UP000655225"/>
    </source>
</evidence>
<proteinExistence type="predicted"/>
<organism evidence="1 2">
    <name type="scientific">Tetracentron sinense</name>
    <name type="common">Spur-leaf</name>
    <dbReference type="NCBI Taxonomy" id="13715"/>
    <lineage>
        <taxon>Eukaryota</taxon>
        <taxon>Viridiplantae</taxon>
        <taxon>Streptophyta</taxon>
        <taxon>Embryophyta</taxon>
        <taxon>Tracheophyta</taxon>
        <taxon>Spermatophyta</taxon>
        <taxon>Magnoliopsida</taxon>
        <taxon>Trochodendrales</taxon>
        <taxon>Trochodendraceae</taxon>
        <taxon>Tetracentron</taxon>
    </lineage>
</organism>
<dbReference type="AlphaFoldDB" id="A0A834YAD6"/>
<evidence type="ECO:0008006" key="3">
    <source>
        <dbReference type="Google" id="ProtNLM"/>
    </source>
</evidence>
<gene>
    <name evidence="1" type="ORF">HHK36_029923</name>
</gene>
<dbReference type="OrthoDB" id="1194391at2759"/>
<dbReference type="Pfam" id="PF04827">
    <property type="entry name" value="Plant_tran"/>
    <property type="match status" value="1"/>
</dbReference>
<accession>A0A834YAD6</accession>
<name>A0A834YAD6_TETSI</name>
<comment type="caution">
    <text evidence="1">The sequence shown here is derived from an EMBL/GenBank/DDBJ whole genome shotgun (WGS) entry which is preliminary data.</text>
</comment>
<sequence>MQEAYRKDVKRTFGVLQARFAIVPPARFWSHEDLDHIMKTCIILHNMIIEDEHDDSIDDDYNAPEMATPVQVSREPTSLFIEVIARHNMIQSSIVDHTLRYDLI</sequence>
<dbReference type="PANTHER" id="PTHR47150:SF7">
    <property type="entry name" value="NUCLEASE"/>
    <property type="match status" value="1"/>
</dbReference>
<reference evidence="1 2" key="1">
    <citation type="submission" date="2020-04" db="EMBL/GenBank/DDBJ databases">
        <title>Plant Genome Project.</title>
        <authorList>
            <person name="Zhang R.-G."/>
        </authorList>
    </citation>
    <scope>NUCLEOTIDE SEQUENCE [LARGE SCALE GENOMIC DNA]</scope>
    <source>
        <strain evidence="1">YNK0</strain>
        <tissue evidence="1">Leaf</tissue>
    </source>
</reference>
<dbReference type="Proteomes" id="UP000655225">
    <property type="component" value="Unassembled WGS sequence"/>
</dbReference>
<keyword evidence="2" id="KW-1185">Reference proteome</keyword>
<dbReference type="PANTHER" id="PTHR47150">
    <property type="entry name" value="OS12G0169200 PROTEIN"/>
    <property type="match status" value="1"/>
</dbReference>
<protein>
    <recommendedName>
        <fullName evidence="3">DDE Tnp4 domain-containing protein</fullName>
    </recommendedName>
</protein>
<dbReference type="EMBL" id="JABCRI010000023">
    <property type="protein sequence ID" value="KAF8378578.1"/>
    <property type="molecule type" value="Genomic_DNA"/>
</dbReference>